<keyword evidence="2" id="KW-1185">Reference proteome</keyword>
<sequence length="183" mass="20390">MATTSTEAVTNSTHQTYRLGAGIVNGTREKIWNGDIVATASTHGFWEPDKEFKIKVKVDELKRKFHQSRYLQVKHLPRDVSESVDSSRASRNNLAILGNKKVQGPKTVVEVIMGPVCVDFLPGFDSGSNTGSVPQSVQFSYVHFTDDARRYPMGRSTVSHCLLRMLRENSVTEKTDIVITAFS</sequence>
<organism evidence="1 2">
    <name type="scientific">Polyplax serrata</name>
    <name type="common">Common mouse louse</name>
    <dbReference type="NCBI Taxonomy" id="468196"/>
    <lineage>
        <taxon>Eukaryota</taxon>
        <taxon>Metazoa</taxon>
        <taxon>Ecdysozoa</taxon>
        <taxon>Arthropoda</taxon>
        <taxon>Hexapoda</taxon>
        <taxon>Insecta</taxon>
        <taxon>Pterygota</taxon>
        <taxon>Neoptera</taxon>
        <taxon>Paraneoptera</taxon>
        <taxon>Psocodea</taxon>
        <taxon>Troctomorpha</taxon>
        <taxon>Phthiraptera</taxon>
        <taxon>Anoplura</taxon>
        <taxon>Polyplacidae</taxon>
        <taxon>Polyplax</taxon>
    </lineage>
</organism>
<accession>A0ABR1AI91</accession>
<reference evidence="1 2" key="1">
    <citation type="submission" date="2023-09" db="EMBL/GenBank/DDBJ databases">
        <title>Genomes of two closely related lineages of the louse Polyplax serrata with different host specificities.</title>
        <authorList>
            <person name="Martinu J."/>
            <person name="Tarabai H."/>
            <person name="Stefka J."/>
            <person name="Hypsa V."/>
        </authorList>
    </citation>
    <scope>NUCLEOTIDE SEQUENCE [LARGE SCALE GENOMIC DNA]</scope>
    <source>
        <strain evidence="1">98ZLc_SE</strain>
    </source>
</reference>
<proteinExistence type="predicted"/>
<comment type="caution">
    <text evidence="1">The sequence shown here is derived from an EMBL/GenBank/DDBJ whole genome shotgun (WGS) entry which is preliminary data.</text>
</comment>
<name>A0ABR1AI91_POLSC</name>
<gene>
    <name evidence="1" type="ORF">RUM44_006432</name>
</gene>
<dbReference type="EMBL" id="JAWJWF010000048">
    <property type="protein sequence ID" value="KAK6620032.1"/>
    <property type="molecule type" value="Genomic_DNA"/>
</dbReference>
<dbReference type="Proteomes" id="UP001359485">
    <property type="component" value="Unassembled WGS sequence"/>
</dbReference>
<protein>
    <submittedName>
        <fullName evidence="1">Uncharacterized protein</fullName>
    </submittedName>
</protein>
<evidence type="ECO:0000313" key="2">
    <source>
        <dbReference type="Proteomes" id="UP001359485"/>
    </source>
</evidence>
<evidence type="ECO:0000313" key="1">
    <source>
        <dbReference type="EMBL" id="KAK6620032.1"/>
    </source>
</evidence>